<dbReference type="Pfam" id="PF05028">
    <property type="entry name" value="PARG_cat_C"/>
    <property type="match status" value="1"/>
</dbReference>
<evidence type="ECO:0000259" key="4">
    <source>
        <dbReference type="Pfam" id="PF05028"/>
    </source>
</evidence>
<dbReference type="InterPro" id="IPR007724">
    <property type="entry name" value="Poly_GlycHdrlase"/>
</dbReference>
<dbReference type="PANTHER" id="PTHR12837:SF0">
    <property type="entry name" value="POLY(ADP-RIBOSE) GLYCOHYDROLASE"/>
    <property type="match status" value="1"/>
</dbReference>
<evidence type="ECO:0000256" key="3">
    <source>
        <dbReference type="ARBA" id="ARBA00022801"/>
    </source>
</evidence>
<dbReference type="STRING" id="196109.A0A136IXK0"/>
<gene>
    <name evidence="6" type="ORF">Micbo1qcDRAFT_165738</name>
</gene>
<accession>A0A136IXK0</accession>
<evidence type="ECO:0000256" key="2">
    <source>
        <dbReference type="ARBA" id="ARBA00012255"/>
    </source>
</evidence>
<dbReference type="Proteomes" id="UP000070501">
    <property type="component" value="Unassembled WGS sequence"/>
</dbReference>
<keyword evidence="7" id="KW-1185">Reference proteome</keyword>
<dbReference type="GO" id="GO:0006282">
    <property type="term" value="P:regulation of DNA repair"/>
    <property type="evidence" value="ECO:0007669"/>
    <property type="project" value="InterPro"/>
</dbReference>
<dbReference type="OrthoDB" id="1937899at2759"/>
<dbReference type="AlphaFoldDB" id="A0A136IXK0"/>
<dbReference type="GO" id="GO:0005975">
    <property type="term" value="P:carbohydrate metabolic process"/>
    <property type="evidence" value="ECO:0007669"/>
    <property type="project" value="InterPro"/>
</dbReference>
<evidence type="ECO:0000259" key="5">
    <source>
        <dbReference type="Pfam" id="PF20811"/>
    </source>
</evidence>
<feature type="domain" description="PARG helical" evidence="5">
    <location>
        <begin position="100"/>
        <end position="196"/>
    </location>
</feature>
<dbReference type="GO" id="GO:0005634">
    <property type="term" value="C:nucleus"/>
    <property type="evidence" value="ECO:0007669"/>
    <property type="project" value="TreeGrafter"/>
</dbReference>
<proteinExistence type="inferred from homology"/>
<dbReference type="EC" id="3.2.1.143" evidence="2"/>
<evidence type="ECO:0000313" key="6">
    <source>
        <dbReference type="EMBL" id="KXJ89611.1"/>
    </source>
</evidence>
<dbReference type="GO" id="GO:0009225">
    <property type="term" value="P:nucleotide-sugar metabolic process"/>
    <property type="evidence" value="ECO:0007669"/>
    <property type="project" value="TreeGrafter"/>
</dbReference>
<dbReference type="PANTHER" id="PTHR12837">
    <property type="entry name" value="POLY ADP-RIBOSE GLYCOHYDROLASE"/>
    <property type="match status" value="1"/>
</dbReference>
<feature type="domain" description="PARG catalytic Macro" evidence="4">
    <location>
        <begin position="263"/>
        <end position="441"/>
    </location>
</feature>
<dbReference type="InterPro" id="IPR046372">
    <property type="entry name" value="PARG_cat_C"/>
</dbReference>
<dbReference type="InterPro" id="IPR048362">
    <property type="entry name" value="PARG_helical"/>
</dbReference>
<evidence type="ECO:0000256" key="1">
    <source>
        <dbReference type="ARBA" id="ARBA00009545"/>
    </source>
</evidence>
<dbReference type="InParanoid" id="A0A136IXK0"/>
<dbReference type="GO" id="GO:1990966">
    <property type="term" value="P:ATP generation from poly-ADP-D-ribose"/>
    <property type="evidence" value="ECO:0007669"/>
    <property type="project" value="TreeGrafter"/>
</dbReference>
<dbReference type="GO" id="GO:0005737">
    <property type="term" value="C:cytoplasm"/>
    <property type="evidence" value="ECO:0007669"/>
    <property type="project" value="TreeGrafter"/>
</dbReference>
<dbReference type="EMBL" id="KQ964255">
    <property type="protein sequence ID" value="KXJ89611.1"/>
    <property type="molecule type" value="Genomic_DNA"/>
</dbReference>
<name>A0A136IXK0_9PEZI</name>
<comment type="similarity">
    <text evidence="1">Belongs to the poly(ADP-ribose) glycohydrolase family.</text>
</comment>
<dbReference type="Pfam" id="PF20811">
    <property type="entry name" value="PARG_cat_N"/>
    <property type="match status" value="1"/>
</dbReference>
<protein>
    <recommendedName>
        <fullName evidence="2">poly(ADP-ribose) glycohydrolase</fullName>
        <ecNumber evidence="2">3.2.1.143</ecNumber>
    </recommendedName>
</protein>
<sequence>MNTQEIQMASPTTVYRLPCSPTQRCLDRFSVLEDADGLEDDNGHVPVWHLLQHLLDTSPVADGRQLADLLETIAITLRDTTGAATDYGLLKDMVGTVDDKTYGNFFETCWPRIRSLALSMPALFPNGTLPLLGSTVLSRPQVACLLAHQFLCTLSAPLPRRSDYFDFSIWFGSEQRHPEAVRIYLTTLFKYFSKLPDRATHSTEAAQVLEATHVDISYCLTTLSPEPSAAAQHSNILLSPIQIHLVSEYDTSPASLGLPHGAAVVSANRVIGFGESATQEEIHVGCSPEACPAVLIAPELQESQILVVRGAKAVSNIVGQRRGVRLREESFRGPQSGSGNDDVADVDWGSRTMLFMDALELDSPEQYSHPGDVQEQELPGGQIDLPDLVPRNMDREIAKARLAFSSGTYHEIVSPLWGCGAFNGDPFVKVLLLWIAASTAAAAQTGLYIGEEKQSKPAAPALRIVCDQGLRDIADRMSRLVRLAGTQCSTVGELRGLLEAVPKDTKKFETGEWLLAKLSSARIQ</sequence>
<organism evidence="6 7">
    <name type="scientific">Microdochium bolleyi</name>
    <dbReference type="NCBI Taxonomy" id="196109"/>
    <lineage>
        <taxon>Eukaryota</taxon>
        <taxon>Fungi</taxon>
        <taxon>Dikarya</taxon>
        <taxon>Ascomycota</taxon>
        <taxon>Pezizomycotina</taxon>
        <taxon>Sordariomycetes</taxon>
        <taxon>Xylariomycetidae</taxon>
        <taxon>Xylariales</taxon>
        <taxon>Microdochiaceae</taxon>
        <taxon>Microdochium</taxon>
    </lineage>
</organism>
<evidence type="ECO:0000313" key="7">
    <source>
        <dbReference type="Proteomes" id="UP000070501"/>
    </source>
</evidence>
<reference evidence="7" key="1">
    <citation type="submission" date="2016-02" db="EMBL/GenBank/DDBJ databases">
        <title>Draft genome sequence of Microdochium bolleyi, a fungal endophyte of beachgrass.</title>
        <authorList>
            <consortium name="DOE Joint Genome Institute"/>
            <person name="David A.S."/>
            <person name="May G."/>
            <person name="Haridas S."/>
            <person name="Lim J."/>
            <person name="Wang M."/>
            <person name="Labutti K."/>
            <person name="Lipzen A."/>
            <person name="Barry K."/>
            <person name="Grigoriev I.V."/>
        </authorList>
    </citation>
    <scope>NUCLEOTIDE SEQUENCE [LARGE SCALE GENOMIC DNA]</scope>
    <source>
        <strain evidence="7">J235TASD1</strain>
    </source>
</reference>
<dbReference type="GO" id="GO:0004649">
    <property type="term" value="F:poly(ADP-ribose) glycohydrolase activity"/>
    <property type="evidence" value="ECO:0007669"/>
    <property type="project" value="UniProtKB-EC"/>
</dbReference>
<keyword evidence="3" id="KW-0378">Hydrolase</keyword>